<dbReference type="EMBL" id="LCHU01000023">
    <property type="protein sequence ID" value="KKT40213.1"/>
    <property type="molecule type" value="Genomic_DNA"/>
</dbReference>
<keyword evidence="1" id="KW-0010">Activator</keyword>
<name>A0A0G1H1A8_9BACT</name>
<proteinExistence type="predicted"/>
<evidence type="ECO:0000259" key="3">
    <source>
        <dbReference type="Pfam" id="PF02805"/>
    </source>
</evidence>
<feature type="transmembrane region" description="Helical" evidence="2">
    <location>
        <begin position="21"/>
        <end position="42"/>
    </location>
</feature>
<dbReference type="InterPro" id="IPR004026">
    <property type="entry name" value="Ada_DNA_repair_Zn-bd"/>
</dbReference>
<dbReference type="SUPFAM" id="SSF57884">
    <property type="entry name" value="Ada DNA repair protein, N-terminal domain (N-Ada 10)"/>
    <property type="match status" value="1"/>
</dbReference>
<keyword evidence="2" id="KW-0812">Transmembrane</keyword>
<keyword evidence="2" id="KW-1133">Transmembrane helix</keyword>
<keyword evidence="2" id="KW-0472">Membrane</keyword>
<accession>A0A0G1H1A8</accession>
<evidence type="ECO:0000313" key="4">
    <source>
        <dbReference type="EMBL" id="KKT40213.1"/>
    </source>
</evidence>
<feature type="transmembrane region" description="Helical" evidence="2">
    <location>
        <begin position="72"/>
        <end position="92"/>
    </location>
</feature>
<dbReference type="GO" id="GO:0006355">
    <property type="term" value="P:regulation of DNA-templated transcription"/>
    <property type="evidence" value="ECO:0007669"/>
    <property type="project" value="InterPro"/>
</dbReference>
<evidence type="ECO:0000313" key="5">
    <source>
        <dbReference type="Proteomes" id="UP000034736"/>
    </source>
</evidence>
<dbReference type="Proteomes" id="UP000034736">
    <property type="component" value="Unassembled WGS sequence"/>
</dbReference>
<gene>
    <name evidence="4" type="ORF">UW30_C0023G0011</name>
</gene>
<protein>
    <recommendedName>
        <fullName evidence="3">Ada DNA repair metal-binding domain-containing protein</fullName>
    </recommendedName>
</protein>
<comment type="caution">
    <text evidence="4">The sequence shown here is derived from an EMBL/GenBank/DDBJ whole genome shotgun (WGS) entry which is preliminary data.</text>
</comment>
<sequence length="139" mass="15844">MEVPISPVSGPSSPTPRIKTYEIFFCHVLILALMNLFTIKVASDSLVTDNKYFLKFYKIRKRGKIIESRYPGLYAGIVTMGIFGTLTCKSGMRALKKNRIFFHFWSDAMLTGMRPCKLCKPVKLCRAEKALKQKLKTDV</sequence>
<dbReference type="AlphaFoldDB" id="A0A0G1H1A8"/>
<dbReference type="InterPro" id="IPR035451">
    <property type="entry name" value="Ada-like_dom_sf"/>
</dbReference>
<dbReference type="GO" id="GO:0008168">
    <property type="term" value="F:methyltransferase activity"/>
    <property type="evidence" value="ECO:0007669"/>
    <property type="project" value="InterPro"/>
</dbReference>
<dbReference type="GO" id="GO:0006281">
    <property type="term" value="P:DNA repair"/>
    <property type="evidence" value="ECO:0007669"/>
    <property type="project" value="InterPro"/>
</dbReference>
<dbReference type="STRING" id="1618647.UW30_C0023G0011"/>
<dbReference type="Pfam" id="PF02805">
    <property type="entry name" value="Ada_Zn_binding"/>
    <property type="match status" value="1"/>
</dbReference>
<organism evidence="4 5">
    <name type="scientific">Candidatus Giovannonibacteria bacterium GW2011_GWA2_44_13b</name>
    <dbReference type="NCBI Taxonomy" id="1618647"/>
    <lineage>
        <taxon>Bacteria</taxon>
        <taxon>Candidatus Giovannoniibacteriota</taxon>
    </lineage>
</organism>
<evidence type="ECO:0000256" key="2">
    <source>
        <dbReference type="SAM" id="Phobius"/>
    </source>
</evidence>
<feature type="domain" description="Ada DNA repair metal-binding" evidence="3">
    <location>
        <begin position="74"/>
        <end position="121"/>
    </location>
</feature>
<dbReference type="Gene3D" id="3.40.10.10">
    <property type="entry name" value="DNA Methylphosphotriester Repair Domain"/>
    <property type="match status" value="1"/>
</dbReference>
<reference evidence="4 5" key="1">
    <citation type="journal article" date="2015" name="Nature">
        <title>rRNA introns, odd ribosomes, and small enigmatic genomes across a large radiation of phyla.</title>
        <authorList>
            <person name="Brown C.T."/>
            <person name="Hug L.A."/>
            <person name="Thomas B.C."/>
            <person name="Sharon I."/>
            <person name="Castelle C.J."/>
            <person name="Singh A."/>
            <person name="Wilkins M.J."/>
            <person name="Williams K.H."/>
            <person name="Banfield J.F."/>
        </authorList>
    </citation>
    <scope>NUCLEOTIDE SEQUENCE [LARGE SCALE GENOMIC DNA]</scope>
</reference>
<dbReference type="GO" id="GO:0003677">
    <property type="term" value="F:DNA binding"/>
    <property type="evidence" value="ECO:0007669"/>
    <property type="project" value="InterPro"/>
</dbReference>
<dbReference type="GO" id="GO:0008270">
    <property type="term" value="F:zinc ion binding"/>
    <property type="evidence" value="ECO:0007669"/>
    <property type="project" value="InterPro"/>
</dbReference>
<evidence type="ECO:0000256" key="1">
    <source>
        <dbReference type="ARBA" id="ARBA00023159"/>
    </source>
</evidence>